<evidence type="ECO:0008006" key="4">
    <source>
        <dbReference type="Google" id="ProtNLM"/>
    </source>
</evidence>
<evidence type="ECO:0000313" key="3">
    <source>
        <dbReference type="Proteomes" id="UP001176806"/>
    </source>
</evidence>
<sequence length="181" mass="20761">MKKLILLFAGLLIGLTTASATELNHQESENNLNIRKRHRNVQPIVFVENGIEFLIFPDGSFDFKTNANNTYYGNSYYKGNSRKRSVNTINGNSYNSNKKYVAVSRYRNGKVKRIGNVSLNYDRYGKITRAGSIYIDYNYKKGTLSQVGGLRVAYNHKGKIIYTHGRVNHYGKVKKYRRSNT</sequence>
<keyword evidence="1" id="KW-0732">Signal</keyword>
<organism evidence="2 3">
    <name type="scientific">Flavivirga jejuensis</name>
    <dbReference type="NCBI Taxonomy" id="870487"/>
    <lineage>
        <taxon>Bacteria</taxon>
        <taxon>Pseudomonadati</taxon>
        <taxon>Bacteroidota</taxon>
        <taxon>Flavobacteriia</taxon>
        <taxon>Flavobacteriales</taxon>
        <taxon>Flavobacteriaceae</taxon>
        <taxon>Flavivirga</taxon>
    </lineage>
</organism>
<accession>A0ABT8WRR8</accession>
<reference evidence="2" key="1">
    <citation type="submission" date="2023-07" db="EMBL/GenBank/DDBJ databases">
        <title>Two novel species in the genus Flavivirga.</title>
        <authorList>
            <person name="Kwon K."/>
        </authorList>
    </citation>
    <scope>NUCLEOTIDE SEQUENCE</scope>
    <source>
        <strain evidence="2">KACC 14158</strain>
    </source>
</reference>
<protein>
    <recommendedName>
        <fullName evidence="4">MORN repeat protein</fullName>
    </recommendedName>
</protein>
<gene>
    <name evidence="2" type="ORF">Q4Q40_16670</name>
</gene>
<feature type="signal peptide" evidence="1">
    <location>
        <begin position="1"/>
        <end position="20"/>
    </location>
</feature>
<dbReference type="RefSeq" id="WP_303303066.1">
    <property type="nucleotide sequence ID" value="NZ_BAABDA010000046.1"/>
</dbReference>
<dbReference type="Proteomes" id="UP001176806">
    <property type="component" value="Unassembled WGS sequence"/>
</dbReference>
<proteinExistence type="predicted"/>
<evidence type="ECO:0000256" key="1">
    <source>
        <dbReference type="SAM" id="SignalP"/>
    </source>
</evidence>
<feature type="chain" id="PRO_5046549126" description="MORN repeat protein" evidence="1">
    <location>
        <begin position="21"/>
        <end position="181"/>
    </location>
</feature>
<keyword evidence="3" id="KW-1185">Reference proteome</keyword>
<evidence type="ECO:0000313" key="2">
    <source>
        <dbReference type="EMBL" id="MDO5975831.1"/>
    </source>
</evidence>
<name>A0ABT8WRR8_9FLAO</name>
<dbReference type="EMBL" id="JAUOEL010000006">
    <property type="protein sequence ID" value="MDO5975831.1"/>
    <property type="molecule type" value="Genomic_DNA"/>
</dbReference>
<comment type="caution">
    <text evidence="2">The sequence shown here is derived from an EMBL/GenBank/DDBJ whole genome shotgun (WGS) entry which is preliminary data.</text>
</comment>